<sequence length="477" mass="53770">MKIYHLSAECYPVAKVGGLADVVGALPKYQNEAGLQAAVVMPFYDRKFTQENEFEVVFSAATLLGTRRLFFEILKEKTDKLGFELYLVKIPGLLDRENIYSYPDEREQFIAFQLAFLDWISYSGQTPDVIHCHDHHSGLVPFLLYHSKLYQRLVNTPTVFTIHNGQYHGAFGWDNLSYLPEIDLTKTGLLDWAGGINPLAAAVKCCWKYTTVSPTYLHELTVNSNGLEYLFWAESAKGYGIINGIDTDVWNPQTDPMIATKFTAKQIAKGKQANKNVICERFALDAAKPLFVFIGRLVVEKGADLLPEAIERSITENEGQANFLILGSGDKEMETALLELKEKYPEQCNVFIGYDEALAHLIYAGADFLLMPSRVEPCGLNQLYSLRYGTMPLVRSTGGLIDSVIDFGDEGGYGIRFNNASVDDIGHAIVRANTLYQNTTQLQQLRKRMMALDFSWDRSAKEYIDLYESLNPTRYDI</sequence>
<dbReference type="RefSeq" id="WP_183588961.1">
    <property type="nucleotide sequence ID" value="NZ_JACHCA010000012.1"/>
</dbReference>
<feature type="domain" description="Glycosyl transferase family 1" evidence="9">
    <location>
        <begin position="283"/>
        <end position="429"/>
    </location>
</feature>
<organism evidence="11 12">
    <name type="scientific">Mucilaginibacter lappiensis</name>
    <dbReference type="NCBI Taxonomy" id="354630"/>
    <lineage>
        <taxon>Bacteria</taxon>
        <taxon>Pseudomonadati</taxon>
        <taxon>Bacteroidota</taxon>
        <taxon>Sphingobacteriia</taxon>
        <taxon>Sphingobacteriales</taxon>
        <taxon>Sphingobacteriaceae</taxon>
        <taxon>Mucilaginibacter</taxon>
    </lineage>
</organism>
<dbReference type="Proteomes" id="UP000548326">
    <property type="component" value="Unassembled WGS sequence"/>
</dbReference>
<comment type="similarity">
    <text evidence="4 8">Belongs to the glycosyltransferase 1 family. Bacterial/plant glycogen synthase subfamily.</text>
</comment>
<dbReference type="Pfam" id="PF08323">
    <property type="entry name" value="Glyco_transf_5"/>
    <property type="match status" value="1"/>
</dbReference>
<dbReference type="GO" id="GO:0009011">
    <property type="term" value="F:alpha-1,4-glucan glucosyltransferase (ADP-glucose donor) activity"/>
    <property type="evidence" value="ECO:0007669"/>
    <property type="project" value="UniProtKB-UniRule"/>
</dbReference>
<comment type="caution">
    <text evidence="11">The sequence shown here is derived from an EMBL/GenBank/DDBJ whole genome shotgun (WGS) entry which is preliminary data.</text>
</comment>
<evidence type="ECO:0000256" key="5">
    <source>
        <dbReference type="ARBA" id="ARBA00022676"/>
    </source>
</evidence>
<evidence type="ECO:0000256" key="4">
    <source>
        <dbReference type="ARBA" id="ARBA00010281"/>
    </source>
</evidence>
<dbReference type="SUPFAM" id="SSF53756">
    <property type="entry name" value="UDP-Glycosyltransferase/glycogen phosphorylase"/>
    <property type="match status" value="1"/>
</dbReference>
<feature type="domain" description="Starch synthase catalytic" evidence="10">
    <location>
        <begin position="2"/>
        <end position="228"/>
    </location>
</feature>
<dbReference type="InterPro" id="IPR011835">
    <property type="entry name" value="GS/SS"/>
</dbReference>
<proteinExistence type="inferred from homology"/>
<name>A0A841JMR1_9SPHI</name>
<dbReference type="InterPro" id="IPR001296">
    <property type="entry name" value="Glyco_trans_1"/>
</dbReference>
<feature type="binding site" evidence="8">
    <location>
        <position position="15"/>
    </location>
    <ligand>
        <name>ADP-alpha-D-glucose</name>
        <dbReference type="ChEBI" id="CHEBI:57498"/>
    </ligand>
</feature>
<evidence type="ECO:0000313" key="11">
    <source>
        <dbReference type="EMBL" id="MBB6130028.1"/>
    </source>
</evidence>
<dbReference type="GO" id="GO:0004373">
    <property type="term" value="F:alpha-1,4-glucan glucosyltransferase (UDP-glucose donor) activity"/>
    <property type="evidence" value="ECO:0007669"/>
    <property type="project" value="InterPro"/>
</dbReference>
<dbReference type="HAMAP" id="MF_00484">
    <property type="entry name" value="Glycogen_synth"/>
    <property type="match status" value="1"/>
</dbReference>
<dbReference type="PANTHER" id="PTHR45825">
    <property type="entry name" value="GRANULE-BOUND STARCH SYNTHASE 1, CHLOROPLASTIC/AMYLOPLASTIC"/>
    <property type="match status" value="1"/>
</dbReference>
<evidence type="ECO:0000256" key="8">
    <source>
        <dbReference type="HAMAP-Rule" id="MF_00484"/>
    </source>
</evidence>
<dbReference type="GO" id="GO:0005978">
    <property type="term" value="P:glycogen biosynthetic process"/>
    <property type="evidence" value="ECO:0007669"/>
    <property type="project" value="UniProtKB-UniRule"/>
</dbReference>
<evidence type="ECO:0000256" key="7">
    <source>
        <dbReference type="ARBA" id="ARBA00023056"/>
    </source>
</evidence>
<evidence type="ECO:0000256" key="6">
    <source>
        <dbReference type="ARBA" id="ARBA00022679"/>
    </source>
</evidence>
<dbReference type="EMBL" id="JACHCA010000012">
    <property type="protein sequence ID" value="MBB6130028.1"/>
    <property type="molecule type" value="Genomic_DNA"/>
</dbReference>
<dbReference type="PANTHER" id="PTHR45825:SF11">
    <property type="entry name" value="ALPHA AMYLASE DOMAIN-CONTAINING PROTEIN"/>
    <property type="match status" value="1"/>
</dbReference>
<evidence type="ECO:0000256" key="2">
    <source>
        <dbReference type="ARBA" id="ARBA00002764"/>
    </source>
</evidence>
<dbReference type="Gene3D" id="3.40.50.2000">
    <property type="entry name" value="Glycogen Phosphorylase B"/>
    <property type="match status" value="2"/>
</dbReference>
<evidence type="ECO:0000259" key="10">
    <source>
        <dbReference type="Pfam" id="PF08323"/>
    </source>
</evidence>
<keyword evidence="6 8" id="KW-0808">Transferase</keyword>
<evidence type="ECO:0000256" key="1">
    <source>
        <dbReference type="ARBA" id="ARBA00001478"/>
    </source>
</evidence>
<reference evidence="11 12" key="1">
    <citation type="submission" date="2020-08" db="EMBL/GenBank/DDBJ databases">
        <title>Genomic Encyclopedia of Type Strains, Phase IV (KMG-V): Genome sequencing to study the core and pangenomes of soil and plant-associated prokaryotes.</title>
        <authorList>
            <person name="Whitman W."/>
        </authorList>
    </citation>
    <scope>NUCLEOTIDE SEQUENCE [LARGE SCALE GENOMIC DNA]</scope>
    <source>
        <strain evidence="11 12">MP601</strain>
    </source>
</reference>
<dbReference type="UniPathway" id="UPA00164"/>
<dbReference type="Pfam" id="PF00534">
    <property type="entry name" value="Glycos_transf_1"/>
    <property type="match status" value="1"/>
</dbReference>
<accession>A0A841JMR1</accession>
<comment type="pathway">
    <text evidence="3 8">Glycan biosynthesis; glycogen biosynthesis.</text>
</comment>
<comment type="function">
    <text evidence="2 8">Synthesizes alpha-1,4-glucan chains using ADP-glucose.</text>
</comment>
<dbReference type="CDD" id="cd03791">
    <property type="entry name" value="GT5_Glycogen_synthase_DULL1-like"/>
    <property type="match status" value="1"/>
</dbReference>
<gene>
    <name evidence="8" type="primary">glgA</name>
    <name evidence="11" type="ORF">HDF22_004165</name>
</gene>
<comment type="catalytic activity">
    <reaction evidence="1 8">
        <text>[(1-&gt;4)-alpha-D-glucosyl](n) + ADP-alpha-D-glucose = [(1-&gt;4)-alpha-D-glucosyl](n+1) + ADP + H(+)</text>
        <dbReference type="Rhea" id="RHEA:18189"/>
        <dbReference type="Rhea" id="RHEA-COMP:9584"/>
        <dbReference type="Rhea" id="RHEA-COMP:9587"/>
        <dbReference type="ChEBI" id="CHEBI:15378"/>
        <dbReference type="ChEBI" id="CHEBI:15444"/>
        <dbReference type="ChEBI" id="CHEBI:57498"/>
        <dbReference type="ChEBI" id="CHEBI:456216"/>
        <dbReference type="EC" id="2.4.1.21"/>
    </reaction>
</comment>
<evidence type="ECO:0000256" key="3">
    <source>
        <dbReference type="ARBA" id="ARBA00004964"/>
    </source>
</evidence>
<dbReference type="InterPro" id="IPR013534">
    <property type="entry name" value="Starch_synth_cat_dom"/>
</dbReference>
<keyword evidence="7 8" id="KW-0320">Glycogen biosynthesis</keyword>
<protein>
    <recommendedName>
        <fullName evidence="8">Glycogen synthase</fullName>
        <ecNumber evidence="8">2.4.1.21</ecNumber>
    </recommendedName>
    <alternativeName>
        <fullName evidence="8">Starch [bacterial glycogen] synthase</fullName>
    </alternativeName>
</protein>
<dbReference type="NCBIfam" id="TIGR02095">
    <property type="entry name" value="glgA"/>
    <property type="match status" value="1"/>
</dbReference>
<evidence type="ECO:0000313" key="12">
    <source>
        <dbReference type="Proteomes" id="UP000548326"/>
    </source>
</evidence>
<dbReference type="EC" id="2.4.1.21" evidence="8"/>
<evidence type="ECO:0000259" key="9">
    <source>
        <dbReference type="Pfam" id="PF00534"/>
    </source>
</evidence>
<keyword evidence="5 8" id="KW-0328">Glycosyltransferase</keyword>
<dbReference type="AlphaFoldDB" id="A0A841JMR1"/>